<dbReference type="OrthoDB" id="2423195at2759"/>
<proteinExistence type="inferred from homology"/>
<name>A0A0K9NTT5_ZOSMR</name>
<evidence type="ECO:0000256" key="2">
    <source>
        <dbReference type="ARBA" id="ARBA00022741"/>
    </source>
</evidence>
<dbReference type="InterPro" id="IPR002110">
    <property type="entry name" value="Ankyrin_rpt"/>
</dbReference>
<evidence type="ECO:0000259" key="6">
    <source>
        <dbReference type="SMART" id="SM00382"/>
    </source>
</evidence>
<dbReference type="InterPro" id="IPR027417">
    <property type="entry name" value="P-loop_NTPase"/>
</dbReference>
<dbReference type="SUPFAM" id="SSF48403">
    <property type="entry name" value="Ankyrin repeat"/>
    <property type="match status" value="1"/>
</dbReference>
<dbReference type="PROSITE" id="PS50088">
    <property type="entry name" value="ANK_REPEAT"/>
    <property type="match status" value="2"/>
</dbReference>
<sequence>MMGMGIGEIESNGHHRRASKPSKSPGVTIHGLAQSGDLASLQKKLAENPSLLNSTNAVMANTPLHVAAGVNSHVIVKFLLTLKSSEKVELEAKNMYGETALHLAAKNGSNEAVILLLQHGAFIEAKTNNGMTPLHLAVWFSLRVDDSSTVDTLLKYNADCNVKDNDEMTPLNHISQGSGGSNEKLLQLLQKHNEKQRKQKALKICSNAKTKMEEFEMAMSNIVGLQDLKLQLYKWAKGMIMDERRRALGLTIAPRKLPHMAFLGSPGTGKTMVARILGRLLHMVGVLPTDKVTEVQRTDLVGEFVGHTGPKTRRKIKEAEGGILFVDEAYRLIPAQKSDDKDYGLEALEEIMSVMDSGKIVVVFAGYKEPMKRVILSNEGFCRRVTKFFYFEDLNSTELAEILYLKVKNQVLEDSPIYGFKLHPFCTSKAVADLIQKETSEKQRKDMNGGLVDPLLVSARENLDLRLEFDCVDAESLVTITMEDLQAGLHLLCEN</sequence>
<dbReference type="GO" id="GO:0005524">
    <property type="term" value="F:ATP binding"/>
    <property type="evidence" value="ECO:0007669"/>
    <property type="project" value="UniProtKB-KW"/>
</dbReference>
<dbReference type="Pfam" id="PF00004">
    <property type="entry name" value="AAA"/>
    <property type="match status" value="1"/>
</dbReference>
<evidence type="ECO:0000256" key="1">
    <source>
        <dbReference type="ARBA" id="ARBA00010378"/>
    </source>
</evidence>
<dbReference type="Proteomes" id="UP000036987">
    <property type="component" value="Unassembled WGS sequence"/>
</dbReference>
<dbReference type="STRING" id="29655.A0A0K9NTT5"/>
<feature type="region of interest" description="Disordered" evidence="5">
    <location>
        <begin position="1"/>
        <end position="29"/>
    </location>
</feature>
<dbReference type="GO" id="GO:0016887">
    <property type="term" value="F:ATP hydrolysis activity"/>
    <property type="evidence" value="ECO:0000318"/>
    <property type="project" value="GO_Central"/>
</dbReference>
<dbReference type="InterPro" id="IPR003959">
    <property type="entry name" value="ATPase_AAA_core"/>
</dbReference>
<dbReference type="SUPFAM" id="SSF52540">
    <property type="entry name" value="P-loop containing nucleoside triphosphate hydrolases"/>
    <property type="match status" value="1"/>
</dbReference>
<dbReference type="InterPro" id="IPR050773">
    <property type="entry name" value="CbxX/CfxQ_RuBisCO_ESX"/>
</dbReference>
<evidence type="ECO:0000256" key="4">
    <source>
        <dbReference type="PROSITE-ProRule" id="PRU00023"/>
    </source>
</evidence>
<keyword evidence="4" id="KW-0040">ANK repeat</keyword>
<feature type="repeat" description="ANK" evidence="4">
    <location>
        <begin position="129"/>
        <end position="165"/>
    </location>
</feature>
<dbReference type="InterPro" id="IPR036770">
    <property type="entry name" value="Ankyrin_rpt-contain_sf"/>
</dbReference>
<dbReference type="CDD" id="cd00009">
    <property type="entry name" value="AAA"/>
    <property type="match status" value="1"/>
</dbReference>
<dbReference type="Pfam" id="PF12796">
    <property type="entry name" value="Ank_2"/>
    <property type="match status" value="1"/>
</dbReference>
<dbReference type="Gene3D" id="3.40.50.300">
    <property type="entry name" value="P-loop containing nucleotide triphosphate hydrolases"/>
    <property type="match status" value="1"/>
</dbReference>
<dbReference type="FunFam" id="3.40.50.300:FF:000216">
    <property type="entry name" value="Type VII secretion ATPase EccA"/>
    <property type="match status" value="1"/>
</dbReference>
<comment type="similarity">
    <text evidence="1">Belongs to the CbxX/CfxQ family.</text>
</comment>
<dbReference type="SMART" id="SM00382">
    <property type="entry name" value="AAA"/>
    <property type="match status" value="1"/>
</dbReference>
<dbReference type="InterPro" id="IPR000641">
    <property type="entry name" value="CbxX/CfxQ"/>
</dbReference>
<dbReference type="PANTHER" id="PTHR43392">
    <property type="entry name" value="AAA-TYPE ATPASE FAMILY PROTEIN / ANKYRIN REPEAT FAMILY PROTEIN"/>
    <property type="match status" value="1"/>
</dbReference>
<comment type="caution">
    <text evidence="7">The sequence shown here is derived from an EMBL/GenBank/DDBJ whole genome shotgun (WGS) entry which is preliminary data.</text>
</comment>
<dbReference type="PANTHER" id="PTHR43392:SF2">
    <property type="entry name" value="AAA-TYPE ATPASE FAMILY PROTEIN _ ANKYRIN REPEAT FAMILY PROTEIN"/>
    <property type="match status" value="1"/>
</dbReference>
<gene>
    <name evidence="7" type="ORF">ZOSMA_5G00350</name>
</gene>
<reference evidence="8" key="1">
    <citation type="journal article" date="2016" name="Nature">
        <title>The genome of the seagrass Zostera marina reveals angiosperm adaptation to the sea.</title>
        <authorList>
            <person name="Olsen J.L."/>
            <person name="Rouze P."/>
            <person name="Verhelst B."/>
            <person name="Lin Y.-C."/>
            <person name="Bayer T."/>
            <person name="Collen J."/>
            <person name="Dattolo E."/>
            <person name="De Paoli E."/>
            <person name="Dittami S."/>
            <person name="Maumus F."/>
            <person name="Michel G."/>
            <person name="Kersting A."/>
            <person name="Lauritano C."/>
            <person name="Lohaus R."/>
            <person name="Toepel M."/>
            <person name="Tonon T."/>
            <person name="Vanneste K."/>
            <person name="Amirebrahimi M."/>
            <person name="Brakel J."/>
            <person name="Bostroem C."/>
            <person name="Chovatia M."/>
            <person name="Grimwood J."/>
            <person name="Jenkins J.W."/>
            <person name="Jueterbock A."/>
            <person name="Mraz A."/>
            <person name="Stam W.T."/>
            <person name="Tice H."/>
            <person name="Bornberg-Bauer E."/>
            <person name="Green P.J."/>
            <person name="Pearson G.A."/>
            <person name="Procaccini G."/>
            <person name="Duarte C.M."/>
            <person name="Schmutz J."/>
            <person name="Reusch T.B.H."/>
            <person name="Van de Peer Y."/>
        </authorList>
    </citation>
    <scope>NUCLEOTIDE SEQUENCE [LARGE SCALE GENOMIC DNA]</scope>
    <source>
        <strain evidence="8">cv. Finnish</strain>
    </source>
</reference>
<dbReference type="Gene3D" id="1.25.40.20">
    <property type="entry name" value="Ankyrin repeat-containing domain"/>
    <property type="match status" value="1"/>
</dbReference>
<feature type="domain" description="AAA+ ATPase" evidence="6">
    <location>
        <begin position="256"/>
        <end position="395"/>
    </location>
</feature>
<evidence type="ECO:0000256" key="5">
    <source>
        <dbReference type="SAM" id="MobiDB-lite"/>
    </source>
</evidence>
<dbReference type="SMART" id="SM00248">
    <property type="entry name" value="ANK"/>
    <property type="match status" value="4"/>
</dbReference>
<evidence type="ECO:0000313" key="8">
    <source>
        <dbReference type="Proteomes" id="UP000036987"/>
    </source>
</evidence>
<dbReference type="EMBL" id="LFYR01001623">
    <property type="protein sequence ID" value="KMZ60174.1"/>
    <property type="molecule type" value="Genomic_DNA"/>
</dbReference>
<accession>A0A0K9NTT5</accession>
<dbReference type="AlphaFoldDB" id="A0A0K9NTT5"/>
<feature type="repeat" description="ANK" evidence="4">
    <location>
        <begin position="96"/>
        <end position="128"/>
    </location>
</feature>
<dbReference type="OMA" id="KYNADCN"/>
<dbReference type="PRINTS" id="PR00819">
    <property type="entry name" value="CBXCFQXSUPER"/>
</dbReference>
<dbReference type="PROSITE" id="PS50297">
    <property type="entry name" value="ANK_REP_REGION"/>
    <property type="match status" value="2"/>
</dbReference>
<keyword evidence="8" id="KW-1185">Reference proteome</keyword>
<organism evidence="7 8">
    <name type="scientific">Zostera marina</name>
    <name type="common">Eelgrass</name>
    <dbReference type="NCBI Taxonomy" id="29655"/>
    <lineage>
        <taxon>Eukaryota</taxon>
        <taxon>Viridiplantae</taxon>
        <taxon>Streptophyta</taxon>
        <taxon>Embryophyta</taxon>
        <taxon>Tracheophyta</taxon>
        <taxon>Spermatophyta</taxon>
        <taxon>Magnoliopsida</taxon>
        <taxon>Liliopsida</taxon>
        <taxon>Zosteraceae</taxon>
        <taxon>Zostera</taxon>
    </lineage>
</organism>
<keyword evidence="2" id="KW-0547">Nucleotide-binding</keyword>
<dbReference type="PRINTS" id="PR01415">
    <property type="entry name" value="ANKYRIN"/>
</dbReference>
<protein>
    <submittedName>
        <fullName evidence="7">CbbX-like protein, putative AAA ATPase</fullName>
    </submittedName>
</protein>
<keyword evidence="3" id="KW-0067">ATP-binding</keyword>
<evidence type="ECO:0000256" key="3">
    <source>
        <dbReference type="ARBA" id="ARBA00022840"/>
    </source>
</evidence>
<dbReference type="InterPro" id="IPR003593">
    <property type="entry name" value="AAA+_ATPase"/>
</dbReference>
<evidence type="ECO:0000313" key="7">
    <source>
        <dbReference type="EMBL" id="KMZ60174.1"/>
    </source>
</evidence>